<evidence type="ECO:0000313" key="1">
    <source>
        <dbReference type="EMBL" id="KAI4867732.1"/>
    </source>
</evidence>
<comment type="caution">
    <text evidence="1">The sequence shown here is derived from an EMBL/GenBank/DDBJ whole genome shotgun (WGS) entry which is preliminary data.</text>
</comment>
<protein>
    <submittedName>
        <fullName evidence="1">BCS1 N terminal-domain-containing protein</fullName>
    </submittedName>
</protein>
<dbReference type="EMBL" id="MU393444">
    <property type="protein sequence ID" value="KAI4867732.1"/>
    <property type="molecule type" value="Genomic_DNA"/>
</dbReference>
<name>A0ACB9Z8E6_9PEZI</name>
<dbReference type="Proteomes" id="UP001497700">
    <property type="component" value="Unassembled WGS sequence"/>
</dbReference>
<proteinExistence type="predicted"/>
<organism evidence="1 2">
    <name type="scientific">Hypoxylon rubiginosum</name>
    <dbReference type="NCBI Taxonomy" id="110542"/>
    <lineage>
        <taxon>Eukaryota</taxon>
        <taxon>Fungi</taxon>
        <taxon>Dikarya</taxon>
        <taxon>Ascomycota</taxon>
        <taxon>Pezizomycotina</taxon>
        <taxon>Sordariomycetes</taxon>
        <taxon>Xylariomycetidae</taxon>
        <taxon>Xylariales</taxon>
        <taxon>Hypoxylaceae</taxon>
        <taxon>Hypoxylon</taxon>
    </lineage>
</organism>
<keyword evidence="2" id="KW-1185">Reference proteome</keyword>
<reference evidence="1 2" key="1">
    <citation type="journal article" date="2022" name="New Phytol.">
        <title>Ecological generalism drives hyperdiversity of secondary metabolite gene clusters in xylarialean endophytes.</title>
        <authorList>
            <person name="Franco M.E.E."/>
            <person name="Wisecaver J.H."/>
            <person name="Arnold A.E."/>
            <person name="Ju Y.M."/>
            <person name="Slot J.C."/>
            <person name="Ahrendt S."/>
            <person name="Moore L.P."/>
            <person name="Eastman K.E."/>
            <person name="Scott K."/>
            <person name="Konkel Z."/>
            <person name="Mondo S.J."/>
            <person name="Kuo A."/>
            <person name="Hayes R.D."/>
            <person name="Haridas S."/>
            <person name="Andreopoulos B."/>
            <person name="Riley R."/>
            <person name="LaButti K."/>
            <person name="Pangilinan J."/>
            <person name="Lipzen A."/>
            <person name="Amirebrahimi M."/>
            <person name="Yan J."/>
            <person name="Adam C."/>
            <person name="Keymanesh K."/>
            <person name="Ng V."/>
            <person name="Louie K."/>
            <person name="Northen T."/>
            <person name="Drula E."/>
            <person name="Henrissat B."/>
            <person name="Hsieh H.M."/>
            <person name="Youens-Clark K."/>
            <person name="Lutzoni F."/>
            <person name="Miadlikowska J."/>
            <person name="Eastwood D.C."/>
            <person name="Hamelin R.C."/>
            <person name="Grigoriev I.V."/>
            <person name="U'Ren J.M."/>
        </authorList>
    </citation>
    <scope>NUCLEOTIDE SEQUENCE [LARGE SCALE GENOMIC DNA]</scope>
    <source>
        <strain evidence="1 2">CBS 119005</strain>
    </source>
</reference>
<accession>A0ACB9Z8E6</accession>
<gene>
    <name evidence="1" type="ORF">F4820DRAFT_456774</name>
</gene>
<sequence length="628" mass="69263">MSRGTGNATSTDQSHAKIIENILPLLGLRGVSPLYGFIGSWLGVEPSLLLTAFGMIWAFNKLFRQLYSFVYSIVVQHFTSSIYIRSPDDIYMHLTKWLATQPRLVNSRSLMAETSSKEAWEDEDASNVTRDKSGSYLNFSHQEARTPAQYVPAIGLHGFWWRGHYFTLTRKREMVFAEGVSGAYREHEDITISCFWRSPQPIKQFLAHIKQVYYSNHQARTIVKRPSRLGIPRYAGRAGNWQQVANRPVRDIRTVVLDEHQKLKVLADINEYLHPETPRWYANRGIPLRRGYLFHGPPGTGKTSLSFALAGIFGLDIHVISLLEPSLTEEDLGALFASLPRRCIVLLEDIDTAGLRRPPPVKAAGEDEAGSSGNSGHPQPGRTTRGHNNNNAAATTNGNTAAPPPHDWKVSDLAKALKKDDNPEQRAGISLSGLLNAIDGVASHEGRVLIMTTNLPNQLDDALIRPGRIDLQVAFTNATRDQARELFIRMYEGDPKREVGKVGEKTGTSSSSSSSPTAATTNGTMKSKPETGAAAENGSAETPSHDTAAATETDGDDGSGLDIRMSELPDVARQFSLKAPDGELSPAQIQGYLLKRKKHPRRAVEEADAWVEGLMKQKVLRTNVMEVQ</sequence>
<evidence type="ECO:0000313" key="2">
    <source>
        <dbReference type="Proteomes" id="UP001497700"/>
    </source>
</evidence>